<organism evidence="2 3">
    <name type="scientific">Thermanaerosceptrum fracticalcis</name>
    <dbReference type="NCBI Taxonomy" id="1712410"/>
    <lineage>
        <taxon>Bacteria</taxon>
        <taxon>Bacillati</taxon>
        <taxon>Bacillota</taxon>
        <taxon>Clostridia</taxon>
        <taxon>Eubacteriales</taxon>
        <taxon>Peptococcaceae</taxon>
        <taxon>Thermanaerosceptrum</taxon>
    </lineage>
</organism>
<dbReference type="InterPro" id="IPR036515">
    <property type="entry name" value="Transposase_17_sf"/>
</dbReference>
<dbReference type="InterPro" id="IPR002686">
    <property type="entry name" value="Transposase_17"/>
</dbReference>
<evidence type="ECO:0000313" key="3">
    <source>
        <dbReference type="Proteomes" id="UP000515847"/>
    </source>
</evidence>
<accession>A0A7G6E4W6</accession>
<feature type="domain" description="Transposase IS200-like" evidence="1">
    <location>
        <begin position="9"/>
        <end position="123"/>
    </location>
</feature>
<dbReference type="KEGG" id="tfr:BR63_12860"/>
<dbReference type="GO" id="GO:0006313">
    <property type="term" value="P:DNA transposition"/>
    <property type="evidence" value="ECO:0007669"/>
    <property type="project" value="InterPro"/>
</dbReference>
<dbReference type="SUPFAM" id="SSF143422">
    <property type="entry name" value="Transposase IS200-like"/>
    <property type="match status" value="1"/>
</dbReference>
<reference evidence="2 3" key="1">
    <citation type="journal article" date="2019" name="Front. Microbiol.">
        <title>Thermoanaerosceptrum fracticalcis gen. nov. sp. nov., a Novel Fumarate-Fermenting Microorganism From a Deep Fractured Carbonate Aquifer of the US Great Basin.</title>
        <authorList>
            <person name="Hamilton-Brehm S.D."/>
            <person name="Stewart L.E."/>
            <person name="Zavarin M."/>
            <person name="Caldwell M."/>
            <person name="Lawson P.A."/>
            <person name="Onstott T.C."/>
            <person name="Grzymski J."/>
            <person name="Neveux I."/>
            <person name="Lollar B.S."/>
            <person name="Russell C.E."/>
            <person name="Moser D.P."/>
        </authorList>
    </citation>
    <scope>NUCLEOTIDE SEQUENCE [LARGE SCALE GENOMIC DNA]</scope>
    <source>
        <strain evidence="2 3">DRI-13</strain>
    </source>
</reference>
<dbReference type="Gene3D" id="3.30.70.1290">
    <property type="entry name" value="Transposase IS200-like"/>
    <property type="match status" value="1"/>
</dbReference>
<gene>
    <name evidence="2" type="ORF">BR63_12860</name>
</gene>
<dbReference type="PANTHER" id="PTHR34322">
    <property type="entry name" value="TRANSPOSASE, Y1_TNP DOMAIN-CONTAINING"/>
    <property type="match status" value="1"/>
</dbReference>
<dbReference type="AlphaFoldDB" id="A0A7G6E4W6"/>
<keyword evidence="3" id="KW-1185">Reference proteome</keyword>
<dbReference type="OrthoDB" id="9788881at2"/>
<sequence length="265" mass="31146">MARYPRRMSHTQVYHVMLRGNEKKDIFLDDEDRNQFIDTLGKMKEDKNYYIYAYCLMDNHVHLLIKEANDNIARIMKRITVSYVYYFNKKYARVGHLFHDRFRSEIIDNDSYLLAAARYIHNNPVKAGLVKSAGNYKWSSYKAYVCGERARGNLISTEFLLSMFSEDPQIAVREFIRFTQQVNEDKFLDFQPSAEEECLSINDKELKERIENILGKHGRSVEELKKCVSREERDALIREIKGSISTSVRQLSKLLGISKDIVFRA</sequence>
<dbReference type="EMBL" id="CP045798">
    <property type="protein sequence ID" value="QNB47120.1"/>
    <property type="molecule type" value="Genomic_DNA"/>
</dbReference>
<dbReference type="GO" id="GO:0004803">
    <property type="term" value="F:transposase activity"/>
    <property type="evidence" value="ECO:0007669"/>
    <property type="project" value="InterPro"/>
</dbReference>
<name>A0A7G6E4W6_THEFR</name>
<dbReference type="RefSeq" id="WP_034426243.1">
    <property type="nucleotide sequence ID" value="NZ_CP045798.1"/>
</dbReference>
<dbReference type="NCBIfam" id="NF047646">
    <property type="entry name" value="REP_Tyr_transpos"/>
    <property type="match status" value="1"/>
</dbReference>
<dbReference type="Proteomes" id="UP000515847">
    <property type="component" value="Chromosome"/>
</dbReference>
<evidence type="ECO:0000259" key="1">
    <source>
        <dbReference type="SMART" id="SM01321"/>
    </source>
</evidence>
<protein>
    <submittedName>
        <fullName evidence="2">Transposase</fullName>
    </submittedName>
</protein>
<dbReference type="SMART" id="SM01321">
    <property type="entry name" value="Y1_Tnp"/>
    <property type="match status" value="1"/>
</dbReference>
<dbReference type="GO" id="GO:0003677">
    <property type="term" value="F:DNA binding"/>
    <property type="evidence" value="ECO:0007669"/>
    <property type="project" value="InterPro"/>
</dbReference>
<dbReference type="Pfam" id="PF01797">
    <property type="entry name" value="Y1_Tnp"/>
    <property type="match status" value="1"/>
</dbReference>
<evidence type="ECO:0000313" key="2">
    <source>
        <dbReference type="EMBL" id="QNB47120.1"/>
    </source>
</evidence>
<proteinExistence type="predicted"/>
<dbReference type="PANTHER" id="PTHR34322:SF2">
    <property type="entry name" value="TRANSPOSASE IS200-LIKE DOMAIN-CONTAINING PROTEIN"/>
    <property type="match status" value="1"/>
</dbReference>